<evidence type="ECO:0000256" key="8">
    <source>
        <dbReference type="ARBA" id="ARBA00022777"/>
    </source>
</evidence>
<dbReference type="InterPro" id="IPR017441">
    <property type="entry name" value="Protein_kinase_ATP_BS"/>
</dbReference>
<comment type="caution">
    <text evidence="18">The sequence shown here is derived from an EMBL/GenBank/DDBJ whole genome shotgun (WGS) entry which is preliminary data.</text>
</comment>
<keyword evidence="5 16" id="KW-0812">Transmembrane</keyword>
<comment type="catalytic activity">
    <reaction evidence="14">
        <text>L-seryl-[protein] + ATP = O-phospho-L-seryl-[protein] + ADP + H(+)</text>
        <dbReference type="Rhea" id="RHEA:17989"/>
        <dbReference type="Rhea" id="RHEA-COMP:9863"/>
        <dbReference type="Rhea" id="RHEA-COMP:11604"/>
        <dbReference type="ChEBI" id="CHEBI:15378"/>
        <dbReference type="ChEBI" id="CHEBI:29999"/>
        <dbReference type="ChEBI" id="CHEBI:30616"/>
        <dbReference type="ChEBI" id="CHEBI:83421"/>
        <dbReference type="ChEBI" id="CHEBI:456216"/>
        <dbReference type="EC" id="2.7.11.1"/>
    </reaction>
</comment>
<gene>
    <name evidence="18" type="ORF">OSB04_014716</name>
</gene>
<evidence type="ECO:0000313" key="19">
    <source>
        <dbReference type="Proteomes" id="UP001172457"/>
    </source>
</evidence>
<dbReference type="EC" id="2.7.11.1" evidence="2"/>
<dbReference type="PROSITE" id="PS00107">
    <property type="entry name" value="PROTEIN_KINASE_ATP"/>
    <property type="match status" value="1"/>
</dbReference>
<sequence>MAAQSTLTHSTCPSYDPCNGVNISYPFWRIDDNQTPYCGYQGFGINCYAINGQEHPIIVFDRASYYVKTIIHQSTTIILVDYDVSPMGIPVQNNCPSVRPNMDLRSLPLDFSSYNVNLSFHFNCSGVPGWEPEGFDWGVYECGDEVLKTVLNGNTPDRDTIGTEFGGVLSRGFELRWRRVEDCGPCEESNGRCGYDDITAKVMCFCSDGRTTIGDCKKGINWRLKLAIGFGSAAALLLLILMSTVYCITNSSSNNCISRFKKKTEDDKSVEAIIVQNGSLSTKRYNYVDIKKMTNSFKVKLGQGGYGTVFKGKLSDGRLVAVKILNSSKASGQEFINEVASIGTTSHVNVVALLGFCFEYQKRALVYEFMPNGSLDKFIIHPDPLKMTEHIGVDKLFEIALGVARGLDYLHRGCNAYILHLDIKPHNILLDEDFCPKIADFGLAKLYSRKESIDSTLEARGTIGYIAPEVFNRNFGRVSHKSDVYSYGMLILEMVGGRQTADTGVGFSHTSEIYFPDWIYNRLKKGEILLDGVTTTEENEYVRKITIVGLWCIQANPIQRPSINEVIEMLEGNIDALRIPPKPLFSSPSRSLITTFNVSQEVSQDDYTSEKA</sequence>
<feature type="transmembrane region" description="Helical" evidence="16">
    <location>
        <begin position="226"/>
        <end position="246"/>
    </location>
</feature>
<dbReference type="GO" id="GO:0005524">
    <property type="term" value="F:ATP binding"/>
    <property type="evidence" value="ECO:0007669"/>
    <property type="project" value="UniProtKB-UniRule"/>
</dbReference>
<keyword evidence="6" id="KW-0732">Signal</keyword>
<dbReference type="SMART" id="SM00220">
    <property type="entry name" value="S_TKc"/>
    <property type="match status" value="1"/>
</dbReference>
<feature type="domain" description="Protein kinase" evidence="17">
    <location>
        <begin position="295"/>
        <end position="585"/>
    </location>
</feature>
<evidence type="ECO:0000256" key="9">
    <source>
        <dbReference type="ARBA" id="ARBA00022840"/>
    </source>
</evidence>
<dbReference type="FunFam" id="1.10.510.10:FF:000590">
    <property type="entry name" value="PR5-like receptor kinase"/>
    <property type="match status" value="1"/>
</dbReference>
<keyword evidence="8" id="KW-0418">Kinase</keyword>
<dbReference type="GO" id="GO:0030247">
    <property type="term" value="F:polysaccharide binding"/>
    <property type="evidence" value="ECO:0007669"/>
    <property type="project" value="InterPro"/>
</dbReference>
<evidence type="ECO:0000256" key="2">
    <source>
        <dbReference type="ARBA" id="ARBA00012513"/>
    </source>
</evidence>
<name>A0AA38WJF2_9ASTR</name>
<dbReference type="InterPro" id="IPR001245">
    <property type="entry name" value="Ser-Thr/Tyr_kinase_cat_dom"/>
</dbReference>
<dbReference type="Pfam" id="PF07714">
    <property type="entry name" value="PK_Tyr_Ser-Thr"/>
    <property type="match status" value="1"/>
</dbReference>
<proteinExistence type="predicted"/>
<dbReference type="Pfam" id="PF14380">
    <property type="entry name" value="WAK_assoc"/>
    <property type="match status" value="1"/>
</dbReference>
<dbReference type="Pfam" id="PF13947">
    <property type="entry name" value="GUB_WAK_bind"/>
    <property type="match status" value="1"/>
</dbReference>
<keyword evidence="3" id="KW-0723">Serine/threonine-protein kinase</keyword>
<evidence type="ECO:0000256" key="1">
    <source>
        <dbReference type="ARBA" id="ARBA00004479"/>
    </source>
</evidence>
<evidence type="ECO:0000313" key="18">
    <source>
        <dbReference type="EMBL" id="KAJ9550671.1"/>
    </source>
</evidence>
<accession>A0AA38WJF2</accession>
<keyword evidence="11 16" id="KW-0472">Membrane</keyword>
<dbReference type="InterPro" id="IPR045874">
    <property type="entry name" value="LRK10/LRL21-25-like"/>
</dbReference>
<evidence type="ECO:0000256" key="3">
    <source>
        <dbReference type="ARBA" id="ARBA00022527"/>
    </source>
</evidence>
<keyword evidence="10 16" id="KW-1133">Transmembrane helix</keyword>
<evidence type="ECO:0000256" key="6">
    <source>
        <dbReference type="ARBA" id="ARBA00022729"/>
    </source>
</evidence>
<keyword evidence="9 15" id="KW-0067">ATP-binding</keyword>
<dbReference type="EMBL" id="JARYMX010000004">
    <property type="protein sequence ID" value="KAJ9550671.1"/>
    <property type="molecule type" value="Genomic_DNA"/>
</dbReference>
<dbReference type="GO" id="GO:0016020">
    <property type="term" value="C:membrane"/>
    <property type="evidence" value="ECO:0007669"/>
    <property type="project" value="UniProtKB-SubCell"/>
</dbReference>
<dbReference type="SUPFAM" id="SSF56112">
    <property type="entry name" value="Protein kinase-like (PK-like)"/>
    <property type="match status" value="1"/>
</dbReference>
<reference evidence="18" key="1">
    <citation type="submission" date="2023-03" db="EMBL/GenBank/DDBJ databases">
        <title>Chromosome-scale reference genome and RAD-based genetic map of yellow starthistle (Centaurea solstitialis) reveal putative structural variation and QTLs associated with invader traits.</title>
        <authorList>
            <person name="Reatini B."/>
            <person name="Cang F.A."/>
            <person name="Jiang Q."/>
            <person name="Mckibben M.T.W."/>
            <person name="Barker M.S."/>
            <person name="Rieseberg L.H."/>
            <person name="Dlugosch K.M."/>
        </authorList>
    </citation>
    <scope>NUCLEOTIDE SEQUENCE</scope>
    <source>
        <strain evidence="18">CAN-66</strain>
        <tissue evidence="18">Leaf</tissue>
    </source>
</reference>
<feature type="binding site" evidence="15">
    <location>
        <position position="323"/>
    </location>
    <ligand>
        <name>ATP</name>
        <dbReference type="ChEBI" id="CHEBI:30616"/>
    </ligand>
</feature>
<evidence type="ECO:0000259" key="17">
    <source>
        <dbReference type="PROSITE" id="PS50011"/>
    </source>
</evidence>
<evidence type="ECO:0000256" key="13">
    <source>
        <dbReference type="ARBA" id="ARBA00047899"/>
    </source>
</evidence>
<evidence type="ECO:0000256" key="10">
    <source>
        <dbReference type="ARBA" id="ARBA00022989"/>
    </source>
</evidence>
<dbReference type="InterPro" id="IPR011009">
    <property type="entry name" value="Kinase-like_dom_sf"/>
</dbReference>
<dbReference type="AlphaFoldDB" id="A0AA38WJF2"/>
<organism evidence="18 19">
    <name type="scientific">Centaurea solstitialis</name>
    <name type="common">yellow star-thistle</name>
    <dbReference type="NCBI Taxonomy" id="347529"/>
    <lineage>
        <taxon>Eukaryota</taxon>
        <taxon>Viridiplantae</taxon>
        <taxon>Streptophyta</taxon>
        <taxon>Embryophyta</taxon>
        <taxon>Tracheophyta</taxon>
        <taxon>Spermatophyta</taxon>
        <taxon>Magnoliopsida</taxon>
        <taxon>eudicotyledons</taxon>
        <taxon>Gunneridae</taxon>
        <taxon>Pentapetalae</taxon>
        <taxon>asterids</taxon>
        <taxon>campanulids</taxon>
        <taxon>Asterales</taxon>
        <taxon>Asteraceae</taxon>
        <taxon>Carduoideae</taxon>
        <taxon>Cardueae</taxon>
        <taxon>Centaureinae</taxon>
        <taxon>Centaurea</taxon>
    </lineage>
</organism>
<dbReference type="InterPro" id="IPR000719">
    <property type="entry name" value="Prot_kinase_dom"/>
</dbReference>
<comment type="catalytic activity">
    <reaction evidence="13">
        <text>L-threonyl-[protein] + ATP = O-phospho-L-threonyl-[protein] + ADP + H(+)</text>
        <dbReference type="Rhea" id="RHEA:46608"/>
        <dbReference type="Rhea" id="RHEA-COMP:11060"/>
        <dbReference type="Rhea" id="RHEA-COMP:11605"/>
        <dbReference type="ChEBI" id="CHEBI:15378"/>
        <dbReference type="ChEBI" id="CHEBI:30013"/>
        <dbReference type="ChEBI" id="CHEBI:30616"/>
        <dbReference type="ChEBI" id="CHEBI:61977"/>
        <dbReference type="ChEBI" id="CHEBI:456216"/>
        <dbReference type="EC" id="2.7.11.1"/>
    </reaction>
</comment>
<dbReference type="InterPro" id="IPR025287">
    <property type="entry name" value="WAK_GUB"/>
</dbReference>
<evidence type="ECO:0000256" key="15">
    <source>
        <dbReference type="PROSITE-ProRule" id="PRU10141"/>
    </source>
</evidence>
<keyword evidence="7 15" id="KW-0547">Nucleotide-binding</keyword>
<keyword evidence="4" id="KW-0808">Transferase</keyword>
<dbReference type="InterPro" id="IPR032872">
    <property type="entry name" value="WAK_assoc_C"/>
</dbReference>
<dbReference type="PANTHER" id="PTHR27009">
    <property type="entry name" value="RUST RESISTANCE KINASE LR10-RELATED"/>
    <property type="match status" value="1"/>
</dbReference>
<dbReference type="InterPro" id="IPR008271">
    <property type="entry name" value="Ser/Thr_kinase_AS"/>
</dbReference>
<keyword evidence="12" id="KW-0325">Glycoprotein</keyword>
<protein>
    <recommendedName>
        <fullName evidence="2">non-specific serine/threonine protein kinase</fullName>
        <ecNumber evidence="2">2.7.11.1</ecNumber>
    </recommendedName>
</protein>
<dbReference type="GO" id="GO:0004674">
    <property type="term" value="F:protein serine/threonine kinase activity"/>
    <property type="evidence" value="ECO:0007669"/>
    <property type="project" value="UniProtKB-KW"/>
</dbReference>
<dbReference type="Gene3D" id="3.30.200.20">
    <property type="entry name" value="Phosphorylase Kinase, domain 1"/>
    <property type="match status" value="1"/>
</dbReference>
<evidence type="ECO:0000256" key="14">
    <source>
        <dbReference type="ARBA" id="ARBA00048679"/>
    </source>
</evidence>
<keyword evidence="19" id="KW-1185">Reference proteome</keyword>
<evidence type="ECO:0000256" key="11">
    <source>
        <dbReference type="ARBA" id="ARBA00023136"/>
    </source>
</evidence>
<dbReference type="Proteomes" id="UP001172457">
    <property type="component" value="Chromosome 4"/>
</dbReference>
<evidence type="ECO:0000256" key="7">
    <source>
        <dbReference type="ARBA" id="ARBA00022741"/>
    </source>
</evidence>
<evidence type="ECO:0000256" key="12">
    <source>
        <dbReference type="ARBA" id="ARBA00023180"/>
    </source>
</evidence>
<evidence type="ECO:0000256" key="16">
    <source>
        <dbReference type="SAM" id="Phobius"/>
    </source>
</evidence>
<dbReference type="PROSITE" id="PS50011">
    <property type="entry name" value="PROTEIN_KINASE_DOM"/>
    <property type="match status" value="1"/>
</dbReference>
<evidence type="ECO:0000256" key="4">
    <source>
        <dbReference type="ARBA" id="ARBA00022679"/>
    </source>
</evidence>
<dbReference type="FunFam" id="3.30.200.20:FF:000178">
    <property type="entry name" value="serine/threonine-protein kinase PBS1-like"/>
    <property type="match status" value="1"/>
</dbReference>
<dbReference type="Gene3D" id="1.10.510.10">
    <property type="entry name" value="Transferase(Phosphotransferase) domain 1"/>
    <property type="match status" value="1"/>
</dbReference>
<evidence type="ECO:0000256" key="5">
    <source>
        <dbReference type="ARBA" id="ARBA00022692"/>
    </source>
</evidence>
<comment type="subcellular location">
    <subcellularLocation>
        <location evidence="1">Membrane</location>
        <topology evidence="1">Single-pass type I membrane protein</topology>
    </subcellularLocation>
</comment>
<dbReference type="PROSITE" id="PS00108">
    <property type="entry name" value="PROTEIN_KINASE_ST"/>
    <property type="match status" value="1"/>
</dbReference>